<reference evidence="5" key="1">
    <citation type="submission" date="2014-11" db="EMBL/GenBank/DDBJ databases">
        <authorList>
            <person name="Geib S."/>
        </authorList>
    </citation>
    <scope>NUCLEOTIDE SEQUENCE</scope>
</reference>
<protein>
    <submittedName>
        <fullName evidence="5">mTERF domain-containing protein 2</fullName>
    </submittedName>
</protein>
<dbReference type="GO" id="GO:0003676">
    <property type="term" value="F:nucleic acid binding"/>
    <property type="evidence" value="ECO:0007669"/>
    <property type="project" value="InterPro"/>
</dbReference>
<dbReference type="SMART" id="SM00733">
    <property type="entry name" value="Mterf"/>
    <property type="match status" value="3"/>
</dbReference>
<name>A0A0A1XK35_ZEUCU</name>
<sequence>IVLLLPLIILYGIPLGQLLNSPHSCTCSPALNTKLNAMLRRYITNFRQNVQFLHRNQQLTQRQLTPLRYVAAAAETQTQLEQSHIDEAVRLNPLLSRVPLTQWQYAHETFMNHGLNTSNFLRIVVGNPDVLSRSKQRIIEAIENWRSCQFGEKLLFLLLTKYPELLDVTDNLRLRKHISYLKTFAGTDKNVWKLLMNCPDLMEQSERRIEEKVTYLKEVMRIEIPEIIKSEALSKPLEEIRCRHVFLERLGLFVPRPLKVNPDEPTKNPRLYQITNTSEKTFATKVCHVTLVEYEAFKELYEREVQRKEDEEEEDEDEKWEGKRGYKK</sequence>
<feature type="signal peptide" evidence="4">
    <location>
        <begin position="1"/>
        <end position="18"/>
    </location>
</feature>
<keyword evidence="2" id="KW-0809">Transit peptide</keyword>
<dbReference type="GO" id="GO:0061668">
    <property type="term" value="P:mitochondrial ribosome assembly"/>
    <property type="evidence" value="ECO:0007669"/>
    <property type="project" value="TreeGrafter"/>
</dbReference>
<comment type="similarity">
    <text evidence="1">Belongs to the mTERF family.</text>
</comment>
<dbReference type="AlphaFoldDB" id="A0A0A1XK35"/>
<evidence type="ECO:0000256" key="2">
    <source>
        <dbReference type="ARBA" id="ARBA00022946"/>
    </source>
</evidence>
<feature type="chain" id="PRO_5001983741" evidence="4">
    <location>
        <begin position="19"/>
        <end position="328"/>
    </location>
</feature>
<reference evidence="5" key="2">
    <citation type="journal article" date="2015" name="Gigascience">
        <title>Reconstructing a comprehensive transcriptome assembly of a white-pupal translocated strain of the pest fruit fly Bactrocera cucurbitae.</title>
        <authorList>
            <person name="Sim S.B."/>
            <person name="Calla B."/>
            <person name="Hall B."/>
            <person name="DeRego T."/>
            <person name="Geib S.M."/>
        </authorList>
    </citation>
    <scope>NUCLEOTIDE SEQUENCE</scope>
</reference>
<accession>A0A0A1XK35</accession>
<evidence type="ECO:0000313" key="5">
    <source>
        <dbReference type="EMBL" id="JAD10903.1"/>
    </source>
</evidence>
<dbReference type="Gene3D" id="1.25.70.10">
    <property type="entry name" value="Transcription termination factor 3, mitochondrial"/>
    <property type="match status" value="1"/>
</dbReference>
<feature type="region of interest" description="Disordered" evidence="3">
    <location>
        <begin position="305"/>
        <end position="328"/>
    </location>
</feature>
<evidence type="ECO:0000256" key="3">
    <source>
        <dbReference type="SAM" id="MobiDB-lite"/>
    </source>
</evidence>
<gene>
    <name evidence="5" type="primary">MTERFD2</name>
    <name evidence="5" type="ORF">g.640</name>
</gene>
<keyword evidence="4" id="KW-0732">Signal</keyword>
<evidence type="ECO:0000256" key="1">
    <source>
        <dbReference type="ARBA" id="ARBA00007692"/>
    </source>
</evidence>
<proteinExistence type="inferred from homology"/>
<feature type="compositionally biased region" description="Acidic residues" evidence="3">
    <location>
        <begin position="310"/>
        <end position="319"/>
    </location>
</feature>
<dbReference type="GO" id="GO:0006390">
    <property type="term" value="P:mitochondrial transcription"/>
    <property type="evidence" value="ECO:0007669"/>
    <property type="project" value="TreeGrafter"/>
</dbReference>
<dbReference type="PANTHER" id="PTHR13068:SF203">
    <property type="entry name" value="TRANSCRIPTION TERMINATION FACTOR 4, MITOCHONDRIAL"/>
    <property type="match status" value="1"/>
</dbReference>
<dbReference type="PANTHER" id="PTHR13068">
    <property type="entry name" value="CGI-12 PROTEIN-RELATED"/>
    <property type="match status" value="1"/>
</dbReference>
<dbReference type="GO" id="GO:0005739">
    <property type="term" value="C:mitochondrion"/>
    <property type="evidence" value="ECO:0007669"/>
    <property type="project" value="TreeGrafter"/>
</dbReference>
<evidence type="ECO:0000256" key="4">
    <source>
        <dbReference type="SAM" id="SignalP"/>
    </source>
</evidence>
<dbReference type="InterPro" id="IPR003690">
    <property type="entry name" value="MTERF"/>
</dbReference>
<dbReference type="InterPro" id="IPR038538">
    <property type="entry name" value="MTERF_sf"/>
</dbReference>
<organism evidence="5">
    <name type="scientific">Zeugodacus cucurbitae</name>
    <name type="common">Melon fruit fly</name>
    <name type="synonym">Bactrocera cucurbitae</name>
    <dbReference type="NCBI Taxonomy" id="28588"/>
    <lineage>
        <taxon>Eukaryota</taxon>
        <taxon>Metazoa</taxon>
        <taxon>Ecdysozoa</taxon>
        <taxon>Arthropoda</taxon>
        <taxon>Hexapoda</taxon>
        <taxon>Insecta</taxon>
        <taxon>Pterygota</taxon>
        <taxon>Neoptera</taxon>
        <taxon>Endopterygota</taxon>
        <taxon>Diptera</taxon>
        <taxon>Brachycera</taxon>
        <taxon>Muscomorpha</taxon>
        <taxon>Tephritoidea</taxon>
        <taxon>Tephritidae</taxon>
        <taxon>Zeugodacus</taxon>
        <taxon>Zeugodacus</taxon>
    </lineage>
</organism>
<dbReference type="EMBL" id="GBXI01003389">
    <property type="protein sequence ID" value="JAD10903.1"/>
    <property type="molecule type" value="Transcribed_RNA"/>
</dbReference>
<feature type="non-terminal residue" evidence="5">
    <location>
        <position position="1"/>
    </location>
</feature>
<dbReference type="Pfam" id="PF02536">
    <property type="entry name" value="mTERF"/>
    <property type="match status" value="1"/>
</dbReference>